<dbReference type="NCBIfam" id="NF009544">
    <property type="entry name" value="PRK12928.1"/>
    <property type="match status" value="1"/>
</dbReference>
<feature type="binding site" evidence="7">
    <location>
        <position position="104"/>
    </location>
    <ligand>
        <name>[4Fe-4S] cluster</name>
        <dbReference type="ChEBI" id="CHEBI:49883"/>
        <label>2</label>
        <note>4Fe-4S-S-AdoMet</note>
    </ligand>
</feature>
<gene>
    <name evidence="9" type="ORF">DSPE1174_LOCUS9330</name>
</gene>
<dbReference type="EMBL" id="HBGS01017710">
    <property type="protein sequence ID" value="CAD9403856.1"/>
    <property type="molecule type" value="Transcribed_RNA"/>
</dbReference>
<dbReference type="UniPathway" id="UPA00538">
    <property type="reaction ID" value="UER00593"/>
</dbReference>
<name>A0A7S2BR01_9STRA</name>
<keyword evidence="7" id="KW-0808">Transferase</keyword>
<dbReference type="GO" id="GO:0016992">
    <property type="term" value="F:lipoate synthase activity"/>
    <property type="evidence" value="ECO:0007669"/>
    <property type="project" value="UniProtKB-UniRule"/>
</dbReference>
<dbReference type="SFLD" id="SFLDS00029">
    <property type="entry name" value="Radical_SAM"/>
    <property type="match status" value="1"/>
</dbReference>
<evidence type="ECO:0000256" key="3">
    <source>
        <dbReference type="ARBA" id="ARBA00022691"/>
    </source>
</evidence>
<comment type="catalytic activity">
    <reaction evidence="7">
        <text>[[Fe-S] cluster scaffold protein carrying a second [4Fe-4S](2+) cluster] + N(6)-octanoyl-L-lysyl-[protein] + 2 oxidized [2Fe-2S]-[ferredoxin] + 2 S-adenosyl-L-methionine + 4 H(+) = [[Fe-S] cluster scaffold protein] + N(6)-[(R)-dihydrolipoyl]-L-lysyl-[protein] + 4 Fe(3+) + 2 hydrogen sulfide + 2 5'-deoxyadenosine + 2 L-methionine + 2 reduced [2Fe-2S]-[ferredoxin]</text>
        <dbReference type="Rhea" id="RHEA:16585"/>
        <dbReference type="Rhea" id="RHEA-COMP:9928"/>
        <dbReference type="Rhea" id="RHEA-COMP:10000"/>
        <dbReference type="Rhea" id="RHEA-COMP:10001"/>
        <dbReference type="Rhea" id="RHEA-COMP:10475"/>
        <dbReference type="Rhea" id="RHEA-COMP:14568"/>
        <dbReference type="Rhea" id="RHEA-COMP:14569"/>
        <dbReference type="ChEBI" id="CHEBI:15378"/>
        <dbReference type="ChEBI" id="CHEBI:17319"/>
        <dbReference type="ChEBI" id="CHEBI:29034"/>
        <dbReference type="ChEBI" id="CHEBI:29919"/>
        <dbReference type="ChEBI" id="CHEBI:33722"/>
        <dbReference type="ChEBI" id="CHEBI:33737"/>
        <dbReference type="ChEBI" id="CHEBI:33738"/>
        <dbReference type="ChEBI" id="CHEBI:57844"/>
        <dbReference type="ChEBI" id="CHEBI:59789"/>
        <dbReference type="ChEBI" id="CHEBI:78809"/>
        <dbReference type="ChEBI" id="CHEBI:83100"/>
        <dbReference type="EC" id="2.8.1.8"/>
    </reaction>
</comment>
<proteinExistence type="inferred from homology"/>
<comment type="similarity">
    <text evidence="7">Belongs to the radical SAM superfamily. Lipoyl synthase family.</text>
</comment>
<comment type="cofactor">
    <cofactor evidence="7">
        <name>[4Fe-4S] cluster</name>
        <dbReference type="ChEBI" id="CHEBI:49883"/>
    </cofactor>
    <text evidence="7">Binds 2 [4Fe-4S] clusters per subunit. One cluster is coordinated with 3 cysteines and an exchangeable S-adenosyl-L-methionine.</text>
</comment>
<dbReference type="Pfam" id="PF04055">
    <property type="entry name" value="Radical_SAM"/>
    <property type="match status" value="1"/>
</dbReference>
<evidence type="ECO:0000256" key="5">
    <source>
        <dbReference type="ARBA" id="ARBA00023004"/>
    </source>
</evidence>
<dbReference type="GO" id="GO:0009249">
    <property type="term" value="P:protein lipoylation"/>
    <property type="evidence" value="ECO:0007669"/>
    <property type="project" value="UniProtKB-UniRule"/>
</dbReference>
<keyword evidence="6 7" id="KW-0411">Iron-sulfur</keyword>
<dbReference type="InterPro" id="IPR031691">
    <property type="entry name" value="LIAS_N"/>
</dbReference>
<evidence type="ECO:0000256" key="4">
    <source>
        <dbReference type="ARBA" id="ARBA00022723"/>
    </source>
</evidence>
<keyword evidence="3 7" id="KW-0949">S-adenosyl-L-methionine</keyword>
<dbReference type="InterPro" id="IPR013785">
    <property type="entry name" value="Aldolase_TIM"/>
</dbReference>
<dbReference type="HAMAP" id="MF_00206">
    <property type="entry name" value="Lipoyl_synth"/>
    <property type="match status" value="1"/>
</dbReference>
<feature type="domain" description="Radical SAM core" evidence="8">
    <location>
        <begin position="89"/>
        <end position="221"/>
    </location>
</feature>
<dbReference type="InterPro" id="IPR007197">
    <property type="entry name" value="rSAM"/>
</dbReference>
<dbReference type="GO" id="GO:0051539">
    <property type="term" value="F:4 iron, 4 sulfur cluster binding"/>
    <property type="evidence" value="ECO:0007669"/>
    <property type="project" value="UniProtKB-UniRule"/>
</dbReference>
<dbReference type="PANTHER" id="PTHR10949:SF0">
    <property type="entry name" value="LIPOYL SYNTHASE, MITOCHONDRIAL"/>
    <property type="match status" value="1"/>
</dbReference>
<dbReference type="InterPro" id="IPR003698">
    <property type="entry name" value="Lipoyl_synth"/>
</dbReference>
<sequence>MRRHFSTNVRTSRLEQLRKTLAIEDSRSLFPKIVQPKKSVGVRKPAWLKAEIPGGEEYLRLKKDVRRLKLATVCEEAHCPNIGECWGGKEGTATATIMIMGDTCTRGCSFCAVKTSRTPAPLDNAEPDNVAEALADWDLGYVVFTSVDRDDVPDQGASHFARTVRAVKAAKPSILVECLTPDFRGDLALVEEVATSGMDVYAHNIETVERLQRRGRGHRAG</sequence>
<keyword evidence="2 7" id="KW-0004">4Fe-4S</keyword>
<protein>
    <recommendedName>
        <fullName evidence="7">Lipoyl synthase, mitochondrial</fullName>
        <ecNumber evidence="7">2.8.1.8</ecNumber>
    </recommendedName>
    <alternativeName>
        <fullName evidence="7">Lipoate synthase</fullName>
        <shortName evidence="7">LS</shortName>
        <shortName evidence="7">Lip-syn</shortName>
    </alternativeName>
    <alternativeName>
        <fullName evidence="7">Lipoic acid synthase</fullName>
    </alternativeName>
</protein>
<feature type="binding site" evidence="7">
    <location>
        <position position="74"/>
    </location>
    <ligand>
        <name>[4Fe-4S] cluster</name>
        <dbReference type="ChEBI" id="CHEBI:49883"/>
        <label>1</label>
    </ligand>
</feature>
<dbReference type="SUPFAM" id="SSF102114">
    <property type="entry name" value="Radical SAM enzymes"/>
    <property type="match status" value="1"/>
</dbReference>
<feature type="binding site" evidence="7">
    <location>
        <position position="85"/>
    </location>
    <ligand>
        <name>[4Fe-4S] cluster</name>
        <dbReference type="ChEBI" id="CHEBI:49883"/>
        <label>1</label>
    </ligand>
</feature>
<evidence type="ECO:0000256" key="6">
    <source>
        <dbReference type="ARBA" id="ARBA00023014"/>
    </source>
</evidence>
<reference evidence="9" key="1">
    <citation type="submission" date="2021-01" db="EMBL/GenBank/DDBJ databases">
        <authorList>
            <person name="Corre E."/>
            <person name="Pelletier E."/>
            <person name="Niang G."/>
            <person name="Scheremetjew M."/>
            <person name="Finn R."/>
            <person name="Kale V."/>
            <person name="Holt S."/>
            <person name="Cochrane G."/>
            <person name="Meng A."/>
            <person name="Brown T."/>
            <person name="Cohen L."/>
        </authorList>
    </citation>
    <scope>NUCLEOTIDE SEQUENCE</scope>
    <source>
        <strain evidence="9">CCMP1381</strain>
    </source>
</reference>
<comment type="pathway">
    <text evidence="7">Protein modification; protein lipoylation via endogenous pathway; protein N(6)-(lipoyl)lysine from octanoyl-[acyl-carrier-protein]: step 2/2.</text>
</comment>
<evidence type="ECO:0000256" key="7">
    <source>
        <dbReference type="HAMAP-Rule" id="MF_03123"/>
    </source>
</evidence>
<evidence type="ECO:0000313" key="9">
    <source>
        <dbReference type="EMBL" id="CAD9403856.1"/>
    </source>
</evidence>
<dbReference type="NCBIfam" id="NF004019">
    <property type="entry name" value="PRK05481.1"/>
    <property type="match status" value="1"/>
</dbReference>
<dbReference type="PANTHER" id="PTHR10949">
    <property type="entry name" value="LIPOYL SYNTHASE"/>
    <property type="match status" value="1"/>
</dbReference>
<organism evidence="9">
    <name type="scientific">Octactis speculum</name>
    <dbReference type="NCBI Taxonomy" id="3111310"/>
    <lineage>
        <taxon>Eukaryota</taxon>
        <taxon>Sar</taxon>
        <taxon>Stramenopiles</taxon>
        <taxon>Ochrophyta</taxon>
        <taxon>Dictyochophyceae</taxon>
        <taxon>Dictyochales</taxon>
        <taxon>Dictyochaceae</taxon>
        <taxon>Octactis</taxon>
    </lineage>
</organism>
<evidence type="ECO:0000259" key="8">
    <source>
        <dbReference type="PROSITE" id="PS51918"/>
    </source>
</evidence>
<keyword evidence="7" id="KW-0496">Mitochondrion</keyword>
<dbReference type="Gene3D" id="3.20.20.70">
    <property type="entry name" value="Aldolase class I"/>
    <property type="match status" value="1"/>
</dbReference>
<comment type="subcellular location">
    <subcellularLocation>
        <location evidence="1 7">Mitochondrion</location>
    </subcellularLocation>
</comment>
<keyword evidence="5 7" id="KW-0408">Iron</keyword>
<dbReference type="InterPro" id="IPR058240">
    <property type="entry name" value="rSAM_sf"/>
</dbReference>
<dbReference type="Pfam" id="PF16881">
    <property type="entry name" value="LIAS_N"/>
    <property type="match status" value="1"/>
</dbReference>
<dbReference type="GO" id="GO:0005739">
    <property type="term" value="C:mitochondrion"/>
    <property type="evidence" value="ECO:0007669"/>
    <property type="project" value="UniProtKB-SubCell"/>
</dbReference>
<comment type="function">
    <text evidence="7">Catalyzes the radical-mediated insertion of two sulfur atoms into the C-6 and C-8 positions of the octanoyl moiety bound to the lipoyl domains of lipoate-dependent enzymes, thereby converting the octanoylated domains into lipoylated derivatives.</text>
</comment>
<feature type="binding site" evidence="7">
    <location>
        <position position="108"/>
    </location>
    <ligand>
        <name>[4Fe-4S] cluster</name>
        <dbReference type="ChEBI" id="CHEBI:49883"/>
        <label>2</label>
        <note>4Fe-4S-S-AdoMet</note>
    </ligand>
</feature>
<dbReference type="GO" id="GO:0046872">
    <property type="term" value="F:metal ion binding"/>
    <property type="evidence" value="ECO:0007669"/>
    <property type="project" value="UniProtKB-KW"/>
</dbReference>
<evidence type="ECO:0000256" key="1">
    <source>
        <dbReference type="ARBA" id="ARBA00004173"/>
    </source>
</evidence>
<feature type="binding site" evidence="7">
    <location>
        <position position="111"/>
    </location>
    <ligand>
        <name>[4Fe-4S] cluster</name>
        <dbReference type="ChEBI" id="CHEBI:49883"/>
        <label>2</label>
        <note>4Fe-4S-S-AdoMet</note>
    </ligand>
</feature>
<comment type="caution">
    <text evidence="7">Lacks conserved residue(s) required for the propagation of feature annotation.</text>
</comment>
<evidence type="ECO:0000256" key="2">
    <source>
        <dbReference type="ARBA" id="ARBA00022485"/>
    </source>
</evidence>
<keyword evidence="4 7" id="KW-0479">Metal-binding</keyword>
<accession>A0A7S2BR01</accession>
<feature type="binding site" evidence="7">
    <location>
        <position position="79"/>
    </location>
    <ligand>
        <name>[4Fe-4S] cluster</name>
        <dbReference type="ChEBI" id="CHEBI:49883"/>
        <label>1</label>
    </ligand>
</feature>
<dbReference type="PROSITE" id="PS51918">
    <property type="entry name" value="RADICAL_SAM"/>
    <property type="match status" value="1"/>
</dbReference>
<dbReference type="EC" id="2.8.1.8" evidence="7"/>
<dbReference type="AlphaFoldDB" id="A0A7S2BR01"/>